<reference evidence="11" key="2">
    <citation type="submission" date="2020-12" db="UniProtKB">
        <authorList>
            <consortium name="WormBaseParasite"/>
        </authorList>
    </citation>
    <scope>IDENTIFICATION</scope>
</reference>
<evidence type="ECO:0000256" key="6">
    <source>
        <dbReference type="ARBA" id="ARBA00022741"/>
    </source>
</evidence>
<evidence type="ECO:0000256" key="5">
    <source>
        <dbReference type="ARBA" id="ARBA00022679"/>
    </source>
</evidence>
<dbReference type="GO" id="GO:0009231">
    <property type="term" value="P:riboflavin biosynthetic process"/>
    <property type="evidence" value="ECO:0007669"/>
    <property type="project" value="InterPro"/>
</dbReference>
<evidence type="ECO:0000313" key="9">
    <source>
        <dbReference type="EMBL" id="CEF62364.1"/>
    </source>
</evidence>
<evidence type="ECO:0000256" key="7">
    <source>
        <dbReference type="ARBA" id="ARBA00022840"/>
    </source>
</evidence>
<dbReference type="PANTHER" id="PTHR22749">
    <property type="entry name" value="RIBOFLAVIN KINASE/FMN ADENYLYLTRANSFERASE"/>
    <property type="match status" value="1"/>
</dbReference>
<dbReference type="InterPro" id="IPR015865">
    <property type="entry name" value="Riboflavin_kinase_bac/euk"/>
</dbReference>
<protein>
    <recommendedName>
        <fullName evidence="2">riboflavin kinase</fullName>
        <ecNumber evidence="2">2.7.1.26</ecNumber>
    </recommendedName>
</protein>
<dbReference type="PANTHER" id="PTHR22749:SF6">
    <property type="entry name" value="RIBOFLAVIN KINASE"/>
    <property type="match status" value="1"/>
</dbReference>
<dbReference type="GO" id="GO:0009398">
    <property type="term" value="P:FMN biosynthetic process"/>
    <property type="evidence" value="ECO:0007669"/>
    <property type="project" value="UniProtKB-UniPathway"/>
</dbReference>
<evidence type="ECO:0000313" key="12">
    <source>
        <dbReference type="WormBase" id="SRAE_1000063700"/>
    </source>
</evidence>
<dbReference type="GO" id="GO:0008531">
    <property type="term" value="F:riboflavin kinase activity"/>
    <property type="evidence" value="ECO:0007669"/>
    <property type="project" value="UniProtKB-EC"/>
</dbReference>
<keyword evidence="5" id="KW-0808">Transferase</keyword>
<dbReference type="Pfam" id="PF01687">
    <property type="entry name" value="Flavokinase"/>
    <property type="match status" value="1"/>
</dbReference>
<proteinExistence type="predicted"/>
<keyword evidence="4" id="KW-0288">FMN</keyword>
<dbReference type="EMBL" id="LN609528">
    <property type="protein sequence ID" value="CEF62364.1"/>
    <property type="molecule type" value="Genomic_DNA"/>
</dbReference>
<keyword evidence="10" id="KW-1185">Reference proteome</keyword>
<evidence type="ECO:0000256" key="1">
    <source>
        <dbReference type="ARBA" id="ARBA00005201"/>
    </source>
</evidence>
<dbReference type="UniPathway" id="UPA00276">
    <property type="reaction ID" value="UER00406"/>
</dbReference>
<dbReference type="EC" id="2.7.1.26" evidence="2"/>
<dbReference type="InterPro" id="IPR023468">
    <property type="entry name" value="Riboflavin_kinase"/>
</dbReference>
<dbReference type="SUPFAM" id="SSF82114">
    <property type="entry name" value="Riboflavin kinase-like"/>
    <property type="match status" value="1"/>
</dbReference>
<dbReference type="RefSeq" id="XP_024501566.1">
    <property type="nucleotide sequence ID" value="XM_024647494.1"/>
</dbReference>
<dbReference type="GeneID" id="36374729"/>
<dbReference type="OrthoDB" id="276388at2759"/>
<dbReference type="STRING" id="34506.A0A090L4F6"/>
<feature type="domain" description="Riboflavin kinase" evidence="8">
    <location>
        <begin position="4"/>
        <end position="132"/>
    </location>
</feature>
<dbReference type="Gene3D" id="2.40.30.30">
    <property type="entry name" value="Riboflavin kinase-like"/>
    <property type="match status" value="1"/>
</dbReference>
<organism evidence="9">
    <name type="scientific">Strongyloides ratti</name>
    <name type="common">Parasitic roundworm</name>
    <dbReference type="NCBI Taxonomy" id="34506"/>
    <lineage>
        <taxon>Eukaryota</taxon>
        <taxon>Metazoa</taxon>
        <taxon>Ecdysozoa</taxon>
        <taxon>Nematoda</taxon>
        <taxon>Chromadorea</taxon>
        <taxon>Rhabditida</taxon>
        <taxon>Tylenchina</taxon>
        <taxon>Panagrolaimomorpha</taxon>
        <taxon>Strongyloidoidea</taxon>
        <taxon>Strongyloididae</taxon>
        <taxon>Strongyloides</taxon>
    </lineage>
</organism>
<accession>A0A090L4F6</accession>
<keyword evidence="9" id="KW-0418">Kinase</keyword>
<dbReference type="SMART" id="SM00904">
    <property type="entry name" value="Flavokinase"/>
    <property type="match status" value="1"/>
</dbReference>
<dbReference type="InterPro" id="IPR023465">
    <property type="entry name" value="Riboflavin_kinase_dom_sf"/>
</dbReference>
<dbReference type="WBParaSite" id="SRAE_1000063700.1">
    <property type="protein sequence ID" value="SRAE_1000063700.1"/>
    <property type="gene ID" value="WBGene00257234"/>
</dbReference>
<name>A0A090L4F6_STRRB</name>
<evidence type="ECO:0000313" key="11">
    <source>
        <dbReference type="WBParaSite" id="SRAE_1000063700.1"/>
    </source>
</evidence>
<keyword evidence="6" id="KW-0547">Nucleotide-binding</keyword>
<keyword evidence="3" id="KW-0285">Flavoprotein</keyword>
<keyword evidence="7" id="KW-0067">ATP-binding</keyword>
<reference evidence="9 10" key="1">
    <citation type="submission" date="2014-09" db="EMBL/GenBank/DDBJ databases">
        <authorList>
            <person name="Martin A.A."/>
        </authorList>
    </citation>
    <scope>NUCLEOTIDE SEQUENCE</scope>
    <source>
        <strain evidence="10">ED321</strain>
        <strain evidence="9">ED321 Heterogonic</strain>
    </source>
</reference>
<evidence type="ECO:0000256" key="4">
    <source>
        <dbReference type="ARBA" id="ARBA00022643"/>
    </source>
</evidence>
<comment type="pathway">
    <text evidence="1">Cofactor biosynthesis; FMN biosynthesis; FMN from riboflavin (ATP route): step 1/1.</text>
</comment>
<dbReference type="Proteomes" id="UP000035682">
    <property type="component" value="Unplaced"/>
</dbReference>
<evidence type="ECO:0000256" key="2">
    <source>
        <dbReference type="ARBA" id="ARBA00012105"/>
    </source>
</evidence>
<sequence length="146" mass="16364">MNCNLPVSFKGTVVHGFGRGGKQLNCPTANLSPETVSQLPKNFENGVYCGFAKIDNSDLFPMVMSYGDNPHFNGGNKTLEVHILHQFSSDFYSSKLACIVLFHIRPMLTFSTTEKLIEAIENDKAFSHKILKGINLDKYKDNEIFK</sequence>
<dbReference type="WormBase" id="SRAE_1000063700">
    <property type="protein sequence ID" value="SRP07370"/>
    <property type="gene ID" value="WBGene00257234"/>
</dbReference>
<dbReference type="GO" id="GO:0005524">
    <property type="term" value="F:ATP binding"/>
    <property type="evidence" value="ECO:0007669"/>
    <property type="project" value="UniProtKB-KW"/>
</dbReference>
<evidence type="ECO:0000313" key="10">
    <source>
        <dbReference type="Proteomes" id="UP000035682"/>
    </source>
</evidence>
<dbReference type="AlphaFoldDB" id="A0A090L4F6"/>
<dbReference type="OMA" id="YPIRFEG"/>
<gene>
    <name evidence="9 11 12" type="ORF">SRAE_1000063700</name>
</gene>
<dbReference type="CTD" id="36374729"/>
<evidence type="ECO:0000256" key="3">
    <source>
        <dbReference type="ARBA" id="ARBA00022630"/>
    </source>
</evidence>
<evidence type="ECO:0000259" key="8">
    <source>
        <dbReference type="SMART" id="SM00904"/>
    </source>
</evidence>